<evidence type="ECO:0000313" key="1">
    <source>
        <dbReference type="EMBL" id="PLZ95300.1"/>
    </source>
</evidence>
<name>A0A2N6KAF5_9CYAN</name>
<reference evidence="1 2" key="1">
    <citation type="submission" date="2017-07" db="EMBL/GenBank/DDBJ databases">
        <title>Genomes of Fischerella (Mastigocladus) sp. strains.</title>
        <authorList>
            <person name="Miller S.R."/>
        </authorList>
    </citation>
    <scope>NUCLEOTIDE SEQUENCE [LARGE SCALE GENOMIC DNA]</scope>
    <source>
        <strain evidence="1 2">CCMEE 5268</strain>
    </source>
</reference>
<evidence type="ECO:0000313" key="2">
    <source>
        <dbReference type="Proteomes" id="UP000235025"/>
    </source>
</evidence>
<dbReference type="EMBL" id="NMQA01000323">
    <property type="protein sequence ID" value="PLZ95300.1"/>
    <property type="molecule type" value="Genomic_DNA"/>
</dbReference>
<proteinExistence type="predicted"/>
<organism evidence="1 2">
    <name type="scientific">Fischerella thermalis CCMEE 5268</name>
    <dbReference type="NCBI Taxonomy" id="2019662"/>
    <lineage>
        <taxon>Bacteria</taxon>
        <taxon>Bacillati</taxon>
        <taxon>Cyanobacteriota</taxon>
        <taxon>Cyanophyceae</taxon>
        <taxon>Nostocales</taxon>
        <taxon>Hapalosiphonaceae</taxon>
        <taxon>Fischerella</taxon>
    </lineage>
</organism>
<dbReference type="RefSeq" id="WP_102174903.1">
    <property type="nucleotide sequence ID" value="NZ_NMQA01000323.1"/>
</dbReference>
<dbReference type="Proteomes" id="UP000235025">
    <property type="component" value="Unassembled WGS sequence"/>
</dbReference>
<gene>
    <name evidence="1" type="ORF">CEN50_22785</name>
</gene>
<dbReference type="AlphaFoldDB" id="A0A2N6KAF5"/>
<protein>
    <submittedName>
        <fullName evidence="1">Uncharacterized protein</fullName>
    </submittedName>
</protein>
<comment type="caution">
    <text evidence="1">The sequence shown here is derived from an EMBL/GenBank/DDBJ whole genome shotgun (WGS) entry which is preliminary data.</text>
</comment>
<accession>A0A2N6KAF5</accession>
<sequence>MHIVILVIWLLLLSFLLWLAFLTIKAHHPTRRRTPRNHSTSRNVSPKKWQQLLTLVQGDVATASRLIDRERRRNPHRSMEWCIEKAIWDLERDRH</sequence>